<name>A0A1Q9E8S3_SYMMI</name>
<dbReference type="Proteomes" id="UP000186817">
    <property type="component" value="Unassembled WGS sequence"/>
</dbReference>
<dbReference type="AlphaFoldDB" id="A0A1Q9E8S3"/>
<dbReference type="EMBL" id="LSRX01000226">
    <property type="protein sequence ID" value="OLQ03820.1"/>
    <property type="molecule type" value="Genomic_DNA"/>
</dbReference>
<protein>
    <submittedName>
        <fullName evidence="1">Uncharacterized protein</fullName>
    </submittedName>
</protein>
<proteinExistence type="predicted"/>
<sequence>MEVLCAPAVKEVRVIELQILEQRLDGEKVLGKVWLDAMEADHHKKTVQEPLYGEDGRKLTSQLLVKLATMGGSTVVSQDPVASSTGALKLDVGP</sequence>
<gene>
    <name evidence="1" type="ORF">AK812_SmicGene13206</name>
</gene>
<accession>A0A1Q9E8S3</accession>
<reference evidence="1 2" key="1">
    <citation type="submission" date="2016-02" db="EMBL/GenBank/DDBJ databases">
        <title>Genome analysis of coral dinoflagellate symbionts highlights evolutionary adaptations to a symbiotic lifestyle.</title>
        <authorList>
            <person name="Aranda M."/>
            <person name="Li Y."/>
            <person name="Liew Y.J."/>
            <person name="Baumgarten S."/>
            <person name="Simakov O."/>
            <person name="Wilson M."/>
            <person name="Piel J."/>
            <person name="Ashoor H."/>
            <person name="Bougouffa S."/>
            <person name="Bajic V.B."/>
            <person name="Ryu T."/>
            <person name="Ravasi T."/>
            <person name="Bayer T."/>
            <person name="Micklem G."/>
            <person name="Kim H."/>
            <person name="Bhak J."/>
            <person name="Lajeunesse T.C."/>
            <person name="Voolstra C.R."/>
        </authorList>
    </citation>
    <scope>NUCLEOTIDE SEQUENCE [LARGE SCALE GENOMIC DNA]</scope>
    <source>
        <strain evidence="1 2">CCMP2467</strain>
    </source>
</reference>
<keyword evidence="2" id="KW-1185">Reference proteome</keyword>
<evidence type="ECO:0000313" key="1">
    <source>
        <dbReference type="EMBL" id="OLQ03820.1"/>
    </source>
</evidence>
<evidence type="ECO:0000313" key="2">
    <source>
        <dbReference type="Proteomes" id="UP000186817"/>
    </source>
</evidence>
<organism evidence="1 2">
    <name type="scientific">Symbiodinium microadriaticum</name>
    <name type="common">Dinoflagellate</name>
    <name type="synonym">Zooxanthella microadriatica</name>
    <dbReference type="NCBI Taxonomy" id="2951"/>
    <lineage>
        <taxon>Eukaryota</taxon>
        <taxon>Sar</taxon>
        <taxon>Alveolata</taxon>
        <taxon>Dinophyceae</taxon>
        <taxon>Suessiales</taxon>
        <taxon>Symbiodiniaceae</taxon>
        <taxon>Symbiodinium</taxon>
    </lineage>
</organism>
<comment type="caution">
    <text evidence="1">The sequence shown here is derived from an EMBL/GenBank/DDBJ whole genome shotgun (WGS) entry which is preliminary data.</text>
</comment>